<dbReference type="PRINTS" id="PR00413">
    <property type="entry name" value="HADHALOGNASE"/>
</dbReference>
<dbReference type="InterPro" id="IPR006549">
    <property type="entry name" value="HAD-SF_hydro_IIIA"/>
</dbReference>
<dbReference type="GO" id="GO:0016791">
    <property type="term" value="F:phosphatase activity"/>
    <property type="evidence" value="ECO:0007669"/>
    <property type="project" value="TreeGrafter"/>
</dbReference>
<dbReference type="SFLD" id="SFLDG01129">
    <property type="entry name" value="C1.5:_HAD__Beta-PGM__Phosphata"/>
    <property type="match status" value="1"/>
</dbReference>
<gene>
    <name evidence="5" type="ORF">RIL183_24081</name>
</gene>
<dbReference type="SUPFAM" id="SSF56784">
    <property type="entry name" value="HAD-like"/>
    <property type="match status" value="1"/>
</dbReference>
<dbReference type="InterPro" id="IPR051400">
    <property type="entry name" value="HAD-like_hydrolase"/>
</dbReference>
<reference evidence="6" key="1">
    <citation type="submission" date="2015-05" db="EMBL/GenBank/DDBJ databases">
        <authorList>
            <consortium name="Pathogen Informatics"/>
        </authorList>
    </citation>
    <scope>NUCLEOTIDE SEQUENCE [LARGE SCALE GENOMIC DNA]</scope>
    <source>
        <strain evidence="6">L1-83</strain>
    </source>
</reference>
<dbReference type="NCBIfam" id="TIGR01509">
    <property type="entry name" value="HAD-SF-IA-v3"/>
    <property type="match status" value="1"/>
</dbReference>
<name>A0A0M6WNX0_9FIRM</name>
<dbReference type="GO" id="GO:0046872">
    <property type="term" value="F:metal ion binding"/>
    <property type="evidence" value="ECO:0007669"/>
    <property type="project" value="UniProtKB-KW"/>
</dbReference>
<dbReference type="InterPro" id="IPR006439">
    <property type="entry name" value="HAD-SF_hydro_IA"/>
</dbReference>
<dbReference type="InterPro" id="IPR023198">
    <property type="entry name" value="PGP-like_dom2"/>
</dbReference>
<organism evidence="5 6">
    <name type="scientific">Roseburia inulinivorans</name>
    <dbReference type="NCBI Taxonomy" id="360807"/>
    <lineage>
        <taxon>Bacteria</taxon>
        <taxon>Bacillati</taxon>
        <taxon>Bacillota</taxon>
        <taxon>Clostridia</taxon>
        <taxon>Lachnospirales</taxon>
        <taxon>Lachnospiraceae</taxon>
        <taxon>Roseburia</taxon>
    </lineage>
</organism>
<keyword evidence="4" id="KW-0460">Magnesium</keyword>
<dbReference type="STRING" id="360807.ERS852392_01682"/>
<dbReference type="Gene3D" id="1.10.150.240">
    <property type="entry name" value="Putative phosphatase, domain 2"/>
    <property type="match status" value="1"/>
</dbReference>
<dbReference type="NCBIfam" id="TIGR01549">
    <property type="entry name" value="HAD-SF-IA-v1"/>
    <property type="match status" value="1"/>
</dbReference>
<dbReference type="AlphaFoldDB" id="A0A0M6WNX0"/>
<dbReference type="RefSeq" id="WP_021924067.1">
    <property type="nucleotide sequence ID" value="NZ_CVRS01000075.1"/>
</dbReference>
<dbReference type="NCBIfam" id="TIGR01662">
    <property type="entry name" value="HAD-SF-IIIA"/>
    <property type="match status" value="1"/>
</dbReference>
<evidence type="ECO:0000256" key="4">
    <source>
        <dbReference type="ARBA" id="ARBA00022842"/>
    </source>
</evidence>
<dbReference type="Pfam" id="PF00702">
    <property type="entry name" value="Hydrolase"/>
    <property type="match status" value="1"/>
</dbReference>
<evidence type="ECO:0000256" key="2">
    <source>
        <dbReference type="ARBA" id="ARBA00022723"/>
    </source>
</evidence>
<keyword evidence="2" id="KW-0479">Metal-binding</keyword>
<dbReference type="OrthoDB" id="264363at2"/>
<accession>A0A0M6WNX0</accession>
<protein>
    <submittedName>
        <fullName evidence="5">Haloacid dehalogenase superfamily, subfamily IA, variant 3 with third motif having DD or ED/haloacid dehalogenase superfamily, subfamily IA, variant 1 with third motif having Dx(3-4)D or Dx(3-4)E</fullName>
    </submittedName>
</protein>
<dbReference type="PANTHER" id="PTHR46470:SF2">
    <property type="entry name" value="GLYCERALDEHYDE 3-PHOSPHATE PHOSPHATASE"/>
    <property type="match status" value="1"/>
</dbReference>
<dbReference type="Proteomes" id="UP000049828">
    <property type="component" value="Unassembled WGS sequence"/>
</dbReference>
<evidence type="ECO:0000256" key="1">
    <source>
        <dbReference type="ARBA" id="ARBA00001946"/>
    </source>
</evidence>
<dbReference type="PANTHER" id="PTHR46470">
    <property type="entry name" value="N-ACYLNEURAMINATE-9-PHOSPHATASE"/>
    <property type="match status" value="1"/>
</dbReference>
<comment type="cofactor">
    <cofactor evidence="1">
        <name>Mg(2+)</name>
        <dbReference type="ChEBI" id="CHEBI:18420"/>
    </cofactor>
</comment>
<dbReference type="InterPro" id="IPR023214">
    <property type="entry name" value="HAD_sf"/>
</dbReference>
<dbReference type="EMBL" id="CVRS01000075">
    <property type="protein sequence ID" value="CRL39096.1"/>
    <property type="molecule type" value="Genomic_DNA"/>
</dbReference>
<evidence type="ECO:0000256" key="3">
    <source>
        <dbReference type="ARBA" id="ARBA00022801"/>
    </source>
</evidence>
<dbReference type="InterPro" id="IPR036412">
    <property type="entry name" value="HAD-like_sf"/>
</dbReference>
<keyword evidence="6" id="KW-1185">Reference proteome</keyword>
<dbReference type="GO" id="GO:0044281">
    <property type="term" value="P:small molecule metabolic process"/>
    <property type="evidence" value="ECO:0007669"/>
    <property type="project" value="UniProtKB-ARBA"/>
</dbReference>
<dbReference type="Gene3D" id="3.40.50.1000">
    <property type="entry name" value="HAD superfamily/HAD-like"/>
    <property type="match status" value="1"/>
</dbReference>
<evidence type="ECO:0000313" key="6">
    <source>
        <dbReference type="Proteomes" id="UP000049828"/>
    </source>
</evidence>
<proteinExistence type="predicted"/>
<sequence>MKAYDNYIFDLYGTLADIHTEENDPLVWKKLALFYGYYDADYSSEELKERYAAIIAGEESKMKSEKKDDAHEAHPEVQIEEVFQKLFEEKGVKADPTLAVHAGQFFRILSTDYVKLYDGVTDLLEALKKKGKKIYLLSNAQRIFTEYEMHTLGIAKYFDDIFISSTCGVKKPDSRFFQLLIDKYNLDITKSVMIGNDGISDIAGAKSVGLDTFYIHSNISPKLPEETVILPDGTEKKRKVMPDADFVLDGMDMERVRELLLGE</sequence>
<dbReference type="SFLD" id="SFLDS00003">
    <property type="entry name" value="Haloacid_Dehalogenase"/>
    <property type="match status" value="1"/>
</dbReference>
<keyword evidence="3" id="KW-0378">Hydrolase</keyword>
<evidence type="ECO:0000313" key="5">
    <source>
        <dbReference type="EMBL" id="CRL39096.1"/>
    </source>
</evidence>